<name>A0A433P857_9FUNG</name>
<accession>A0A433P857</accession>
<dbReference type="AlphaFoldDB" id="A0A433P857"/>
<comment type="caution">
    <text evidence="1">The sequence shown here is derived from an EMBL/GenBank/DDBJ whole genome shotgun (WGS) entry which is preliminary data.</text>
</comment>
<gene>
    <name evidence="1" type="ORF">BC938DRAFT_477710</name>
</gene>
<reference evidence="1 2" key="1">
    <citation type="journal article" date="2018" name="New Phytol.">
        <title>Phylogenomics of Endogonaceae and evolution of mycorrhizas within Mucoromycota.</title>
        <authorList>
            <person name="Chang Y."/>
            <person name="Desiro A."/>
            <person name="Na H."/>
            <person name="Sandor L."/>
            <person name="Lipzen A."/>
            <person name="Clum A."/>
            <person name="Barry K."/>
            <person name="Grigoriev I.V."/>
            <person name="Martin F.M."/>
            <person name="Stajich J.E."/>
            <person name="Smith M.E."/>
            <person name="Bonito G."/>
            <person name="Spatafora J.W."/>
        </authorList>
    </citation>
    <scope>NUCLEOTIDE SEQUENCE [LARGE SCALE GENOMIC DNA]</scope>
    <source>
        <strain evidence="1 2">AD002</strain>
    </source>
</reference>
<protein>
    <submittedName>
        <fullName evidence="1">Uncharacterized protein</fullName>
    </submittedName>
</protein>
<sequence>MDPGIQLLRHLKTVPNLISEDPAVVTPPAQKSFMDMPWESFSRLLAEKKPTGSLASRSQENLSLDSDIEEDDNVLAANWDGMTGAQARQ</sequence>
<proteinExistence type="predicted"/>
<evidence type="ECO:0000313" key="1">
    <source>
        <dbReference type="EMBL" id="RUS13713.1"/>
    </source>
</evidence>
<organism evidence="1 2">
    <name type="scientific">Jimgerdemannia flammicorona</name>
    <dbReference type="NCBI Taxonomy" id="994334"/>
    <lineage>
        <taxon>Eukaryota</taxon>
        <taxon>Fungi</taxon>
        <taxon>Fungi incertae sedis</taxon>
        <taxon>Mucoromycota</taxon>
        <taxon>Mucoromycotina</taxon>
        <taxon>Endogonomycetes</taxon>
        <taxon>Endogonales</taxon>
        <taxon>Endogonaceae</taxon>
        <taxon>Jimgerdemannia</taxon>
    </lineage>
</organism>
<dbReference type="Proteomes" id="UP000274822">
    <property type="component" value="Unassembled WGS sequence"/>
</dbReference>
<keyword evidence="2" id="KW-1185">Reference proteome</keyword>
<evidence type="ECO:0000313" key="2">
    <source>
        <dbReference type="Proteomes" id="UP000274822"/>
    </source>
</evidence>
<dbReference type="EMBL" id="RBNJ01028991">
    <property type="protein sequence ID" value="RUS13713.1"/>
    <property type="molecule type" value="Genomic_DNA"/>
</dbReference>